<dbReference type="AlphaFoldDB" id="A0A8G1ZYX4"/>
<comment type="caution">
    <text evidence="1">The sequence shown here is derived from an EMBL/GenBank/DDBJ whole genome shotgun (WGS) entry which is preliminary data.</text>
</comment>
<reference evidence="1 2" key="1">
    <citation type="submission" date="2016-05" db="EMBL/GenBank/DDBJ databases">
        <authorList>
            <consortium name="Pathogen Informatics"/>
        </authorList>
    </citation>
    <scope>NUCLEOTIDE SEQUENCE [LARGE SCALE GENOMIC DNA]</scope>
    <source>
        <strain evidence="1 2">2880STDY5682802</strain>
    </source>
</reference>
<name>A0A8G1ZYX4_RAOPL</name>
<gene>
    <name evidence="1" type="ORF">SAMEA2273876_01630</name>
</gene>
<sequence length="60" mass="6790">MKINVTPAQLEAIKRLTDDCASMIGCGNYEADKAWYRNVKLIDRMLESNGHSRNFKGDAE</sequence>
<protein>
    <submittedName>
        <fullName evidence="1">Uncharacterized protein</fullName>
    </submittedName>
</protein>
<evidence type="ECO:0000313" key="2">
    <source>
        <dbReference type="Proteomes" id="UP000078124"/>
    </source>
</evidence>
<dbReference type="RefSeq" id="WP_064384517.1">
    <property type="nucleotide sequence ID" value="NZ_FLAC01000004.1"/>
</dbReference>
<organism evidence="1 2">
    <name type="scientific">Raoultella planticola</name>
    <name type="common">Klebsiella planticola</name>
    <dbReference type="NCBI Taxonomy" id="575"/>
    <lineage>
        <taxon>Bacteria</taxon>
        <taxon>Pseudomonadati</taxon>
        <taxon>Pseudomonadota</taxon>
        <taxon>Gammaproteobacteria</taxon>
        <taxon>Enterobacterales</taxon>
        <taxon>Enterobacteriaceae</taxon>
        <taxon>Klebsiella/Raoultella group</taxon>
        <taxon>Raoultella</taxon>
    </lineage>
</organism>
<accession>A0A8G1ZYX4</accession>
<evidence type="ECO:0000313" key="1">
    <source>
        <dbReference type="EMBL" id="SAP76385.1"/>
    </source>
</evidence>
<dbReference type="Proteomes" id="UP000078124">
    <property type="component" value="Unassembled WGS sequence"/>
</dbReference>
<proteinExistence type="predicted"/>
<dbReference type="EMBL" id="FLAC01000004">
    <property type="protein sequence ID" value="SAP76385.1"/>
    <property type="molecule type" value="Genomic_DNA"/>
</dbReference>